<gene>
    <name evidence="1" type="ORF">E5990_04535</name>
</gene>
<sequence length="77" mass="8902">MNDITDFFHTLLSQYGSIDIANSEFKKLLAEDDNLADEYREWCASVGSSEKMGFLDFCDELLDNQQSIYDTLNDFDE</sequence>
<reference evidence="1" key="1">
    <citation type="submission" date="2019-04" db="EMBL/GenBank/DDBJ databases">
        <title>Microbes associate with the intestines of laboratory mice.</title>
        <authorList>
            <person name="Navarre W."/>
            <person name="Wong E."/>
            <person name="Huang K.C."/>
            <person name="Tropini C."/>
            <person name="Ng K."/>
            <person name="Yu B."/>
        </authorList>
    </citation>
    <scope>NUCLEOTIDE SEQUENCE</scope>
    <source>
        <strain evidence="1">NM86_A22</strain>
    </source>
</reference>
<dbReference type="Proteomes" id="UP000305401">
    <property type="component" value="Unassembled WGS sequence"/>
</dbReference>
<dbReference type="EMBL" id="SSTG01000037">
    <property type="protein sequence ID" value="THG53125.1"/>
    <property type="molecule type" value="Genomic_DNA"/>
</dbReference>
<evidence type="ECO:0000313" key="1">
    <source>
        <dbReference type="EMBL" id="THG53125.1"/>
    </source>
</evidence>
<organism evidence="1 2">
    <name type="scientific">Muribaculum caecicola</name>
    <dbReference type="NCBI Taxonomy" id="3038144"/>
    <lineage>
        <taxon>Bacteria</taxon>
        <taxon>Pseudomonadati</taxon>
        <taxon>Bacteroidota</taxon>
        <taxon>Bacteroidia</taxon>
        <taxon>Bacteroidales</taxon>
        <taxon>Muribaculaceae</taxon>
        <taxon>Muribaculum</taxon>
    </lineage>
</organism>
<name>A0AC61S6Q3_9BACT</name>
<comment type="caution">
    <text evidence="1">The sequence shown here is derived from an EMBL/GenBank/DDBJ whole genome shotgun (WGS) entry which is preliminary data.</text>
</comment>
<accession>A0AC61S6Q3</accession>
<protein>
    <submittedName>
        <fullName evidence="1">Uncharacterized protein</fullName>
    </submittedName>
</protein>
<proteinExistence type="predicted"/>
<evidence type="ECO:0000313" key="2">
    <source>
        <dbReference type="Proteomes" id="UP000305401"/>
    </source>
</evidence>
<keyword evidence="2" id="KW-1185">Reference proteome</keyword>